<evidence type="ECO:0000313" key="1">
    <source>
        <dbReference type="EMBL" id="SPZ83636.1"/>
    </source>
</evidence>
<dbReference type="EMBL" id="UAUU01000002">
    <property type="protein sequence ID" value="SPZ83636.1"/>
    <property type="molecule type" value="Genomic_DNA"/>
</dbReference>
<name>A0A2X2IWJ5_SPHMU</name>
<organism evidence="1 2">
    <name type="scientific">Sphingobacterium multivorum</name>
    <dbReference type="NCBI Taxonomy" id="28454"/>
    <lineage>
        <taxon>Bacteria</taxon>
        <taxon>Pseudomonadati</taxon>
        <taxon>Bacteroidota</taxon>
        <taxon>Sphingobacteriia</taxon>
        <taxon>Sphingobacteriales</taxon>
        <taxon>Sphingobacteriaceae</taxon>
        <taxon>Sphingobacterium</taxon>
    </lineage>
</organism>
<dbReference type="GeneID" id="97181890"/>
<evidence type="ECO:0000313" key="2">
    <source>
        <dbReference type="Proteomes" id="UP000251241"/>
    </source>
</evidence>
<dbReference type="AlphaFoldDB" id="A0A2X2IWJ5"/>
<evidence type="ECO:0008006" key="3">
    <source>
        <dbReference type="Google" id="ProtNLM"/>
    </source>
</evidence>
<protein>
    <recommendedName>
        <fullName evidence="3">Porin</fullName>
    </recommendedName>
</protein>
<dbReference type="Proteomes" id="UP000251241">
    <property type="component" value="Unassembled WGS sequence"/>
</dbReference>
<dbReference type="RefSeq" id="WP_112373530.1">
    <property type="nucleotide sequence ID" value="NZ_CP069793.1"/>
</dbReference>
<reference evidence="1 2" key="1">
    <citation type="submission" date="2018-06" db="EMBL/GenBank/DDBJ databases">
        <authorList>
            <consortium name="Pathogen Informatics"/>
            <person name="Doyle S."/>
        </authorList>
    </citation>
    <scope>NUCLEOTIDE SEQUENCE [LARGE SCALE GENOMIC DNA]</scope>
    <source>
        <strain evidence="1 2">NCTC11343</strain>
    </source>
</reference>
<gene>
    <name evidence="1" type="ORF">NCTC11343_00155</name>
</gene>
<accession>A0A2X2IWJ5</accession>
<sequence length="441" mass="48877">MNRKQLTLALFLSLGLGSAELAEAQTNDFGNPKLTHFLNKEHTRYISFSGYAELWARYSQLNPGSLVNNESVSNVSDLSLRRIRAKMTYKPTENLLFVLQMGPTNVNVNSKTNTYMDLLDAYAEYSFSPKFAIGGGRSTWRGLSRFTTGPLNTLLYDLPLYATSNTGATDMVVREMSIYAKGQLGKFDYRVVLADPYSAASADPKLNKATFSKNEARKDVSGYFRYAFHDKESNETPFNSGTYLGKKDVLSIGAGFEYMHNALWHLDERQMTKNDDMRNFAADIIYDAPIDKEKGTSISAYGMAMHSDYGPNYLRFAGTNNPATGIDAANASLNGAGNSLPNAGTGNTFYAQVGGTLPYFNPSKHNLQLQPAVSVQVGDYKALKDKSLIYDAGISLLMHGNSSRLTFDAQNRPIYNLNAADQAVVTDHKWAFVLKYRIDFN</sequence>
<proteinExistence type="predicted"/>